<proteinExistence type="predicted"/>
<dbReference type="OrthoDB" id="1429861at2759"/>
<accession>A0A9Q0H5T2</accession>
<sequence>MPKNQKNQIQPSWKTTKTASRTQAEQSVIRKSDYYNKEDGSYEKDTTKVTHSSGAFGRGGFGHKDEYKVINKYKVGDSKGYTEYYTEEKVRTVKYDNTKINNKKTVYLNTVFIC</sequence>
<organism evidence="2 3">
    <name type="scientific">Protea cynaroides</name>
    <dbReference type="NCBI Taxonomy" id="273540"/>
    <lineage>
        <taxon>Eukaryota</taxon>
        <taxon>Viridiplantae</taxon>
        <taxon>Streptophyta</taxon>
        <taxon>Embryophyta</taxon>
        <taxon>Tracheophyta</taxon>
        <taxon>Spermatophyta</taxon>
        <taxon>Magnoliopsida</taxon>
        <taxon>Proteales</taxon>
        <taxon>Proteaceae</taxon>
        <taxon>Protea</taxon>
    </lineage>
</organism>
<dbReference type="Proteomes" id="UP001141806">
    <property type="component" value="Unassembled WGS sequence"/>
</dbReference>
<gene>
    <name evidence="2" type="ORF">NE237_019998</name>
</gene>
<reference evidence="2" key="1">
    <citation type="journal article" date="2023" name="Plant J.">
        <title>The genome of the king protea, Protea cynaroides.</title>
        <authorList>
            <person name="Chang J."/>
            <person name="Duong T.A."/>
            <person name="Schoeman C."/>
            <person name="Ma X."/>
            <person name="Roodt D."/>
            <person name="Barker N."/>
            <person name="Li Z."/>
            <person name="Van de Peer Y."/>
            <person name="Mizrachi E."/>
        </authorList>
    </citation>
    <scope>NUCLEOTIDE SEQUENCE</scope>
    <source>
        <tissue evidence="2">Young leaves</tissue>
    </source>
</reference>
<dbReference type="EMBL" id="JAMYWD010000009">
    <property type="protein sequence ID" value="KAJ4960088.1"/>
    <property type="molecule type" value="Genomic_DNA"/>
</dbReference>
<comment type="caution">
    <text evidence="2">The sequence shown here is derived from an EMBL/GenBank/DDBJ whole genome shotgun (WGS) entry which is preliminary data.</text>
</comment>
<feature type="compositionally biased region" description="Polar residues" evidence="1">
    <location>
        <begin position="1"/>
        <end position="26"/>
    </location>
</feature>
<keyword evidence="3" id="KW-1185">Reference proteome</keyword>
<feature type="compositionally biased region" description="Basic and acidic residues" evidence="1">
    <location>
        <begin position="28"/>
        <end position="48"/>
    </location>
</feature>
<evidence type="ECO:0000313" key="3">
    <source>
        <dbReference type="Proteomes" id="UP001141806"/>
    </source>
</evidence>
<evidence type="ECO:0000313" key="2">
    <source>
        <dbReference type="EMBL" id="KAJ4960088.1"/>
    </source>
</evidence>
<protein>
    <submittedName>
        <fullName evidence="2">Uncharacterized protein</fullName>
    </submittedName>
</protein>
<name>A0A9Q0H5T2_9MAGN</name>
<feature type="region of interest" description="Disordered" evidence="1">
    <location>
        <begin position="1"/>
        <end position="55"/>
    </location>
</feature>
<evidence type="ECO:0000256" key="1">
    <source>
        <dbReference type="SAM" id="MobiDB-lite"/>
    </source>
</evidence>
<dbReference type="AlphaFoldDB" id="A0A9Q0H5T2"/>